<evidence type="ECO:0000256" key="8">
    <source>
        <dbReference type="ARBA" id="ARBA00038181"/>
    </source>
</evidence>
<dbReference type="InParanoid" id="S2JNV7"/>
<dbReference type="STRING" id="1220926.S2JNV7"/>
<evidence type="ECO:0000259" key="12">
    <source>
        <dbReference type="PROSITE" id="PS50011"/>
    </source>
</evidence>
<evidence type="ECO:0000256" key="5">
    <source>
        <dbReference type="ARBA" id="ARBA00022741"/>
    </source>
</evidence>
<dbReference type="InterPro" id="IPR011009">
    <property type="entry name" value="Kinase-like_dom_sf"/>
</dbReference>
<dbReference type="SMART" id="SM00220">
    <property type="entry name" value="S_TKc"/>
    <property type="match status" value="1"/>
</dbReference>
<evidence type="ECO:0000256" key="1">
    <source>
        <dbReference type="ARBA" id="ARBA00010791"/>
    </source>
</evidence>
<dbReference type="GO" id="GO:0000226">
    <property type="term" value="P:microtubule cytoskeleton organization"/>
    <property type="evidence" value="ECO:0007669"/>
    <property type="project" value="TreeGrafter"/>
</dbReference>
<sequence>MESPIQAHPQLNQQPLQNSSNNHHHHQHSHQSTDAMMRPRRVIGKFFLSKTLGKGSMGKVAVKIVPRKLTLNKSTPPTKKERDVEISREIRTIREASIMLLLDHPFIARLDEMVLVDNFYYLFMEYVDGGQLLDYIISHGKLKERQARQFARQIASALDYCHRNSIVHRDLKVENILISRSGTIKIIDFGLSNVFSPQSHLSTFCGSLYFAAPELLDGRMYTGPEVDVWSFGVVLYVLVVGQVPFDDPSMAGMHAKVKQGHVEYPGHLSSDCRSLLQRMLVTHRKQRASMSEVIVHPWMNKGYDAPVENYLPKRKPLQLPIDMNVVSGMRGFEFGTEQAIKTELEAIITSEAYQSSAKQLELMSERSFEEVPSSHLLRQRSFSHAMNDPQSIPAAYHPLISIYYLVQERMQRDALAKRHMDQQDYLSDGSSKQDEEDAIGVSYTAHGKTHVQQQTTQQEQAVVNHALDVAPLSPRASFDFERGHRRQISDTSATSTLSASTSTSGSTSKPNIFRRLSRRLSRQHQPEELNAPIANTRQTRQDSDALPAIITKQTAIEDAPIVTLNGSPVLVEHHSPSDVNANANANDSDKLSKKFNNLLKRATSITVKDLPSTQHGTEHKTTIAQHFDRRPSTCTTTVQAGERPCSRSLSGQEGNTRGRHRHPPDATAPLLTLPSSDPMFTVEQQEHAGHEKADDAVKSVYLKGLFSVATTSNKKASVIRQEIIRILDKKNISYREKKDRFECFMGSGGPLSRDVSDDDDNTTVTNKDPLAVRFDIYIVKIPLLWGMRGVRFRRVSGDSWRYKNTCSMILDNLNL</sequence>
<evidence type="ECO:0000256" key="2">
    <source>
        <dbReference type="ARBA" id="ARBA00012513"/>
    </source>
</evidence>
<dbReference type="PANTHER" id="PTHR24346">
    <property type="entry name" value="MAP/MICROTUBULE AFFINITY-REGULATING KINASE"/>
    <property type="match status" value="1"/>
</dbReference>
<dbReference type="Pfam" id="PF00069">
    <property type="entry name" value="Pkinase"/>
    <property type="match status" value="1"/>
</dbReference>
<dbReference type="Pfam" id="PF02149">
    <property type="entry name" value="KA1"/>
    <property type="match status" value="1"/>
</dbReference>
<dbReference type="AlphaFoldDB" id="S2JNV7"/>
<dbReference type="GO" id="GO:0004674">
    <property type="term" value="F:protein serine/threonine kinase activity"/>
    <property type="evidence" value="ECO:0007669"/>
    <property type="project" value="UniProtKB-KW"/>
</dbReference>
<dbReference type="Proteomes" id="UP000014254">
    <property type="component" value="Unassembled WGS sequence"/>
</dbReference>
<evidence type="ECO:0000256" key="4">
    <source>
        <dbReference type="ARBA" id="ARBA00022679"/>
    </source>
</evidence>
<accession>S2JNV7</accession>
<dbReference type="OMA" id="MAGMHAK"/>
<name>S2JNV7_MUCC1</name>
<feature type="domain" description="KA1" evidence="13">
    <location>
        <begin position="765"/>
        <end position="815"/>
    </location>
</feature>
<keyword evidence="7" id="KW-0067">ATP-binding</keyword>
<dbReference type="Gene3D" id="1.10.510.10">
    <property type="entry name" value="Transferase(Phosphotransferase) domain 1"/>
    <property type="match status" value="1"/>
</dbReference>
<keyword evidence="5" id="KW-0547">Nucleotide-binding</keyword>
<dbReference type="InterPro" id="IPR001772">
    <property type="entry name" value="KA1_dom"/>
</dbReference>
<keyword evidence="3" id="KW-0723">Serine/threonine-protein kinase</keyword>
<comment type="similarity">
    <text evidence="1">Belongs to the protein kinase superfamily. CAMK Ser/Thr protein kinase family. NIM1 subfamily.</text>
</comment>
<feature type="domain" description="Protein kinase" evidence="12">
    <location>
        <begin position="46"/>
        <end position="299"/>
    </location>
</feature>
<gene>
    <name evidence="14" type="ORF">HMPREF1544_01084</name>
</gene>
<dbReference type="SUPFAM" id="SSF103243">
    <property type="entry name" value="KA1-like"/>
    <property type="match status" value="1"/>
</dbReference>
<dbReference type="PROSITE" id="PS50011">
    <property type="entry name" value="PROTEIN_KINASE_DOM"/>
    <property type="match status" value="1"/>
</dbReference>
<keyword evidence="6 14" id="KW-0418">Kinase</keyword>
<feature type="compositionally biased region" description="Low complexity" evidence="11">
    <location>
        <begin position="489"/>
        <end position="508"/>
    </location>
</feature>
<dbReference type="PANTHER" id="PTHR24346:SF82">
    <property type="entry name" value="KP78A-RELATED"/>
    <property type="match status" value="1"/>
</dbReference>
<evidence type="ECO:0000313" key="14">
    <source>
        <dbReference type="EMBL" id="EPB92021.1"/>
    </source>
</evidence>
<dbReference type="SUPFAM" id="SSF56112">
    <property type="entry name" value="Protein kinase-like (PK-like)"/>
    <property type="match status" value="1"/>
</dbReference>
<dbReference type="GO" id="GO:0005737">
    <property type="term" value="C:cytoplasm"/>
    <property type="evidence" value="ECO:0007669"/>
    <property type="project" value="TreeGrafter"/>
</dbReference>
<dbReference type="FunCoup" id="S2JNV7">
    <property type="interactions" value="211"/>
</dbReference>
<dbReference type="OrthoDB" id="193931at2759"/>
<evidence type="ECO:0000256" key="9">
    <source>
        <dbReference type="ARBA" id="ARBA00047899"/>
    </source>
</evidence>
<evidence type="ECO:0000256" key="7">
    <source>
        <dbReference type="ARBA" id="ARBA00022840"/>
    </source>
</evidence>
<dbReference type="InterPro" id="IPR028375">
    <property type="entry name" value="KA1/Ssp2_C"/>
</dbReference>
<dbReference type="CDD" id="cd12121">
    <property type="entry name" value="MARK_C_like"/>
    <property type="match status" value="1"/>
</dbReference>
<feature type="region of interest" description="Disordered" evidence="11">
    <location>
        <begin position="631"/>
        <end position="674"/>
    </location>
</feature>
<evidence type="ECO:0000313" key="15">
    <source>
        <dbReference type="Proteomes" id="UP000014254"/>
    </source>
</evidence>
<reference evidence="15" key="1">
    <citation type="submission" date="2013-05" db="EMBL/GenBank/DDBJ databases">
        <title>The Genome sequence of Mucor circinelloides f. circinelloides 1006PhL.</title>
        <authorList>
            <consortium name="The Broad Institute Genomics Platform"/>
            <person name="Cuomo C."/>
            <person name="Earl A."/>
            <person name="Findley K."/>
            <person name="Lee S.C."/>
            <person name="Walker B."/>
            <person name="Young S."/>
            <person name="Zeng Q."/>
            <person name="Gargeya S."/>
            <person name="Fitzgerald M."/>
            <person name="Haas B."/>
            <person name="Abouelleil A."/>
            <person name="Allen A.W."/>
            <person name="Alvarado L."/>
            <person name="Arachchi H.M."/>
            <person name="Berlin A.M."/>
            <person name="Chapman S.B."/>
            <person name="Gainer-Dewar J."/>
            <person name="Goldberg J."/>
            <person name="Griggs A."/>
            <person name="Gujja S."/>
            <person name="Hansen M."/>
            <person name="Howarth C."/>
            <person name="Imamovic A."/>
            <person name="Ireland A."/>
            <person name="Larimer J."/>
            <person name="McCowan C."/>
            <person name="Murphy C."/>
            <person name="Pearson M."/>
            <person name="Poon T.W."/>
            <person name="Priest M."/>
            <person name="Roberts A."/>
            <person name="Saif S."/>
            <person name="Shea T."/>
            <person name="Sisk P."/>
            <person name="Sykes S."/>
            <person name="Wortman J."/>
            <person name="Nusbaum C."/>
            <person name="Birren B."/>
        </authorList>
    </citation>
    <scope>NUCLEOTIDE SEQUENCE [LARGE SCALE GENOMIC DNA]</scope>
    <source>
        <strain evidence="15">1006PhL</strain>
    </source>
</reference>
<dbReference type="GO" id="GO:0106310">
    <property type="term" value="F:protein serine kinase activity"/>
    <property type="evidence" value="ECO:0007669"/>
    <property type="project" value="RHEA"/>
</dbReference>
<dbReference type="VEuPathDB" id="FungiDB:HMPREF1544_01084"/>
<feature type="compositionally biased region" description="Low complexity" evidence="11">
    <location>
        <begin position="665"/>
        <end position="674"/>
    </location>
</feature>
<dbReference type="eggNOG" id="KOG0583">
    <property type="taxonomic scope" value="Eukaryota"/>
</dbReference>
<organism evidence="14 15">
    <name type="scientific">Mucor circinelloides f. circinelloides (strain 1006PhL)</name>
    <name type="common">Mucormycosis agent</name>
    <name type="synonym">Calyptromyces circinelloides</name>
    <dbReference type="NCBI Taxonomy" id="1220926"/>
    <lineage>
        <taxon>Eukaryota</taxon>
        <taxon>Fungi</taxon>
        <taxon>Fungi incertae sedis</taxon>
        <taxon>Mucoromycota</taxon>
        <taxon>Mucoromycotina</taxon>
        <taxon>Mucoromycetes</taxon>
        <taxon>Mucorales</taxon>
        <taxon>Mucorineae</taxon>
        <taxon>Mucoraceae</taxon>
        <taxon>Mucor</taxon>
    </lineage>
</organism>
<dbReference type="GO" id="GO:0005524">
    <property type="term" value="F:ATP binding"/>
    <property type="evidence" value="ECO:0007669"/>
    <property type="project" value="UniProtKB-KW"/>
</dbReference>
<dbReference type="EC" id="2.7.11.1" evidence="2"/>
<dbReference type="PROSITE" id="PS50032">
    <property type="entry name" value="KA1"/>
    <property type="match status" value="1"/>
</dbReference>
<dbReference type="InterPro" id="IPR000719">
    <property type="entry name" value="Prot_kinase_dom"/>
</dbReference>
<evidence type="ECO:0000256" key="10">
    <source>
        <dbReference type="ARBA" id="ARBA00048679"/>
    </source>
</evidence>
<evidence type="ECO:0000256" key="11">
    <source>
        <dbReference type="SAM" id="MobiDB-lite"/>
    </source>
</evidence>
<dbReference type="PROSITE" id="PS00108">
    <property type="entry name" value="PROTEIN_KINASE_ST"/>
    <property type="match status" value="1"/>
</dbReference>
<feature type="region of interest" description="Disordered" evidence="11">
    <location>
        <begin position="485"/>
        <end position="542"/>
    </location>
</feature>
<comment type="similarity">
    <text evidence="8">Belongs to the protein kinase superfamily. CAMK Ser/Thr protein kinase family. Smok subfamily.</text>
</comment>
<dbReference type="GO" id="GO:0035556">
    <property type="term" value="P:intracellular signal transduction"/>
    <property type="evidence" value="ECO:0007669"/>
    <property type="project" value="TreeGrafter"/>
</dbReference>
<dbReference type="Gene3D" id="3.30.310.80">
    <property type="entry name" value="Kinase associated domain 1, KA1"/>
    <property type="match status" value="1"/>
</dbReference>
<feature type="compositionally biased region" description="Low complexity" evidence="11">
    <location>
        <begin position="8"/>
        <end position="21"/>
    </location>
</feature>
<feature type="region of interest" description="Disordered" evidence="11">
    <location>
        <begin position="1"/>
        <end position="35"/>
    </location>
</feature>
<keyword evidence="4" id="KW-0808">Transferase</keyword>
<evidence type="ECO:0000256" key="6">
    <source>
        <dbReference type="ARBA" id="ARBA00022777"/>
    </source>
</evidence>
<proteinExistence type="inferred from homology"/>
<keyword evidence="15" id="KW-1185">Reference proteome</keyword>
<protein>
    <recommendedName>
        <fullName evidence="2">non-specific serine/threonine protein kinase</fullName>
        <ecNumber evidence="2">2.7.11.1</ecNumber>
    </recommendedName>
</protein>
<dbReference type="FunFam" id="1.10.510.10:FF:000002">
    <property type="entry name" value="Non-specific serine/threonine protein kinase"/>
    <property type="match status" value="1"/>
</dbReference>
<evidence type="ECO:0000256" key="3">
    <source>
        <dbReference type="ARBA" id="ARBA00022527"/>
    </source>
</evidence>
<dbReference type="EMBL" id="KE123903">
    <property type="protein sequence ID" value="EPB92021.1"/>
    <property type="molecule type" value="Genomic_DNA"/>
</dbReference>
<comment type="catalytic activity">
    <reaction evidence="10">
        <text>L-seryl-[protein] + ATP = O-phospho-L-seryl-[protein] + ADP + H(+)</text>
        <dbReference type="Rhea" id="RHEA:17989"/>
        <dbReference type="Rhea" id="RHEA-COMP:9863"/>
        <dbReference type="Rhea" id="RHEA-COMP:11604"/>
        <dbReference type="ChEBI" id="CHEBI:15378"/>
        <dbReference type="ChEBI" id="CHEBI:29999"/>
        <dbReference type="ChEBI" id="CHEBI:30616"/>
        <dbReference type="ChEBI" id="CHEBI:83421"/>
        <dbReference type="ChEBI" id="CHEBI:456216"/>
        <dbReference type="EC" id="2.7.11.1"/>
    </reaction>
</comment>
<comment type="catalytic activity">
    <reaction evidence="9">
        <text>L-threonyl-[protein] + ATP = O-phospho-L-threonyl-[protein] + ADP + H(+)</text>
        <dbReference type="Rhea" id="RHEA:46608"/>
        <dbReference type="Rhea" id="RHEA-COMP:11060"/>
        <dbReference type="Rhea" id="RHEA-COMP:11605"/>
        <dbReference type="ChEBI" id="CHEBI:15378"/>
        <dbReference type="ChEBI" id="CHEBI:30013"/>
        <dbReference type="ChEBI" id="CHEBI:30616"/>
        <dbReference type="ChEBI" id="CHEBI:61977"/>
        <dbReference type="ChEBI" id="CHEBI:456216"/>
        <dbReference type="EC" id="2.7.11.1"/>
    </reaction>
</comment>
<evidence type="ECO:0000259" key="13">
    <source>
        <dbReference type="PROSITE" id="PS50032"/>
    </source>
</evidence>
<dbReference type="InterPro" id="IPR008271">
    <property type="entry name" value="Ser/Thr_kinase_AS"/>
</dbReference>